<sequence length="316" mass="36377">MGCNVSAATATVTPSATIRPRQTSGTRNNQSMTDEQSHLMYAQLFKELTNQIGEEDRPRIISYCSDLYIEENLADSIEKNSELNTLTNYMREKIQDDDPICSIGHLMLEMGSYERAEYIYLKALSTQQDDWIRQASLLNNLGKIHQEQEKYVKALEYYQKAVELQHQHLPEDHFSLSIDYNNIGSVYQKQNKYDLALEYFQRALNIEMNSLQKHDELVALFTNNIGLVYNDQKNFSQGLVYHEKSLEMNDKLLPSTHPTLALSHHNLAISLFFLGRLQQALEHAKKAVDITSQSLPNGHPQRDAHQDLMNNIQKKI</sequence>
<dbReference type="PANTHER" id="PTHR45641:SF19">
    <property type="entry name" value="NEPHROCYSTIN-3"/>
    <property type="match status" value="1"/>
</dbReference>
<accession>A0A813QVF9</accession>
<evidence type="ECO:0000313" key="6">
    <source>
        <dbReference type="EMBL" id="CAF1026083.1"/>
    </source>
</evidence>
<keyword evidence="1" id="KW-0677">Repeat</keyword>
<dbReference type="AlphaFoldDB" id="A0A813QVF9"/>
<feature type="region of interest" description="Disordered" evidence="4">
    <location>
        <begin position="1"/>
        <end position="32"/>
    </location>
</feature>
<name>A0A813QVF9_ADIRI</name>
<feature type="repeat" description="TPR" evidence="3">
    <location>
        <begin position="177"/>
        <end position="210"/>
    </location>
</feature>
<dbReference type="InterPro" id="IPR011990">
    <property type="entry name" value="TPR-like_helical_dom_sf"/>
</dbReference>
<keyword evidence="7" id="KW-1185">Reference proteome</keyword>
<dbReference type="EMBL" id="CAJNOJ010000070">
    <property type="protein sequence ID" value="CAF1026083.1"/>
    <property type="molecule type" value="Genomic_DNA"/>
</dbReference>
<dbReference type="SUPFAM" id="SSF48452">
    <property type="entry name" value="TPR-like"/>
    <property type="match status" value="1"/>
</dbReference>
<evidence type="ECO:0000256" key="2">
    <source>
        <dbReference type="ARBA" id="ARBA00022803"/>
    </source>
</evidence>
<evidence type="ECO:0000256" key="4">
    <source>
        <dbReference type="SAM" id="MobiDB-lite"/>
    </source>
</evidence>
<proteinExistence type="predicted"/>
<organism evidence="5 7">
    <name type="scientific">Adineta ricciae</name>
    <name type="common">Rotifer</name>
    <dbReference type="NCBI Taxonomy" id="249248"/>
    <lineage>
        <taxon>Eukaryota</taxon>
        <taxon>Metazoa</taxon>
        <taxon>Spiralia</taxon>
        <taxon>Gnathifera</taxon>
        <taxon>Rotifera</taxon>
        <taxon>Eurotatoria</taxon>
        <taxon>Bdelloidea</taxon>
        <taxon>Adinetida</taxon>
        <taxon>Adinetidae</taxon>
        <taxon>Adineta</taxon>
    </lineage>
</organism>
<comment type="caution">
    <text evidence="5">The sequence shown here is derived from an EMBL/GenBank/DDBJ whole genome shotgun (WGS) entry which is preliminary data.</text>
</comment>
<dbReference type="Proteomes" id="UP000663852">
    <property type="component" value="Unassembled WGS sequence"/>
</dbReference>
<dbReference type="InterPro" id="IPR019734">
    <property type="entry name" value="TPR_rpt"/>
</dbReference>
<feature type="compositionally biased region" description="Polar residues" evidence="4">
    <location>
        <begin position="20"/>
        <end position="32"/>
    </location>
</feature>
<gene>
    <name evidence="6" type="ORF">EDS130_LOCUS16151</name>
    <name evidence="5" type="ORF">XAT740_LOCUS1585</name>
</gene>
<evidence type="ECO:0000313" key="5">
    <source>
        <dbReference type="EMBL" id="CAF0773616.1"/>
    </source>
</evidence>
<dbReference type="SMART" id="SM00028">
    <property type="entry name" value="TPR"/>
    <property type="match status" value="5"/>
</dbReference>
<dbReference type="PROSITE" id="PS50005">
    <property type="entry name" value="TPR"/>
    <property type="match status" value="2"/>
</dbReference>
<feature type="compositionally biased region" description="Low complexity" evidence="4">
    <location>
        <begin position="1"/>
        <end position="17"/>
    </location>
</feature>
<dbReference type="EMBL" id="CAJNOR010000050">
    <property type="protein sequence ID" value="CAF0773616.1"/>
    <property type="molecule type" value="Genomic_DNA"/>
</dbReference>
<keyword evidence="2 3" id="KW-0802">TPR repeat</keyword>
<dbReference type="OrthoDB" id="19588at2759"/>
<dbReference type="Gene3D" id="1.25.40.10">
    <property type="entry name" value="Tetratricopeptide repeat domain"/>
    <property type="match status" value="2"/>
</dbReference>
<dbReference type="Proteomes" id="UP000663828">
    <property type="component" value="Unassembled WGS sequence"/>
</dbReference>
<protein>
    <recommendedName>
        <fullName evidence="8">Kinesin light chain</fullName>
    </recommendedName>
</protein>
<feature type="repeat" description="TPR" evidence="3">
    <location>
        <begin position="135"/>
        <end position="168"/>
    </location>
</feature>
<dbReference type="PROSITE" id="PS50293">
    <property type="entry name" value="TPR_REGION"/>
    <property type="match status" value="2"/>
</dbReference>
<evidence type="ECO:0008006" key="8">
    <source>
        <dbReference type="Google" id="ProtNLM"/>
    </source>
</evidence>
<evidence type="ECO:0000256" key="1">
    <source>
        <dbReference type="ARBA" id="ARBA00022737"/>
    </source>
</evidence>
<evidence type="ECO:0000256" key="3">
    <source>
        <dbReference type="PROSITE-ProRule" id="PRU00339"/>
    </source>
</evidence>
<dbReference type="Pfam" id="PF13424">
    <property type="entry name" value="TPR_12"/>
    <property type="match status" value="2"/>
</dbReference>
<evidence type="ECO:0000313" key="7">
    <source>
        <dbReference type="Proteomes" id="UP000663828"/>
    </source>
</evidence>
<dbReference type="PANTHER" id="PTHR45641">
    <property type="entry name" value="TETRATRICOPEPTIDE REPEAT PROTEIN (AFU_ORTHOLOGUE AFUA_6G03870)"/>
    <property type="match status" value="1"/>
</dbReference>
<reference evidence="5" key="1">
    <citation type="submission" date="2021-02" db="EMBL/GenBank/DDBJ databases">
        <authorList>
            <person name="Nowell W R."/>
        </authorList>
    </citation>
    <scope>NUCLEOTIDE SEQUENCE</scope>
</reference>
<feature type="region of interest" description="Disordered" evidence="4">
    <location>
        <begin position="292"/>
        <end position="316"/>
    </location>
</feature>